<dbReference type="InterPro" id="IPR029055">
    <property type="entry name" value="Ntn_hydrolases_N"/>
</dbReference>
<evidence type="ECO:0000313" key="1">
    <source>
        <dbReference type="EMBL" id="MCH5597376.1"/>
    </source>
</evidence>
<evidence type="ECO:0008006" key="3">
    <source>
        <dbReference type="Google" id="ProtNLM"/>
    </source>
</evidence>
<protein>
    <recommendedName>
        <fullName evidence="3">Peptidase</fullName>
    </recommendedName>
</protein>
<proteinExistence type="predicted"/>
<gene>
    <name evidence="1" type="ORF">MKP09_05390</name>
</gene>
<name>A0ABS9SG92_9BACT</name>
<organism evidence="1 2">
    <name type="scientific">Niabella ginsengisoli</name>
    <dbReference type="NCBI Taxonomy" id="522298"/>
    <lineage>
        <taxon>Bacteria</taxon>
        <taxon>Pseudomonadati</taxon>
        <taxon>Bacteroidota</taxon>
        <taxon>Chitinophagia</taxon>
        <taxon>Chitinophagales</taxon>
        <taxon>Chitinophagaceae</taxon>
        <taxon>Niabella</taxon>
    </lineage>
</organism>
<dbReference type="Gene3D" id="3.60.20.10">
    <property type="entry name" value="Glutamine Phosphoribosylpyrophosphate, subunit 1, domain 1"/>
    <property type="match status" value="1"/>
</dbReference>
<dbReference type="Proteomes" id="UP001202248">
    <property type="component" value="Unassembled WGS sequence"/>
</dbReference>
<dbReference type="RefSeq" id="WP_240826767.1">
    <property type="nucleotide sequence ID" value="NZ_JAKWBL010000001.1"/>
</dbReference>
<comment type="caution">
    <text evidence="1">The sequence shown here is derived from an EMBL/GenBank/DDBJ whole genome shotgun (WGS) entry which is preliminary data.</text>
</comment>
<keyword evidence="2" id="KW-1185">Reference proteome</keyword>
<evidence type="ECO:0000313" key="2">
    <source>
        <dbReference type="Proteomes" id="UP001202248"/>
    </source>
</evidence>
<reference evidence="1 2" key="1">
    <citation type="submission" date="2022-02" db="EMBL/GenBank/DDBJ databases">
        <authorList>
            <person name="Min J."/>
        </authorList>
    </citation>
    <scope>NUCLEOTIDE SEQUENCE [LARGE SCALE GENOMIC DNA]</scope>
    <source>
        <strain evidence="1 2">GR10-1</strain>
    </source>
</reference>
<dbReference type="EMBL" id="JAKWBL010000001">
    <property type="protein sequence ID" value="MCH5597376.1"/>
    <property type="molecule type" value="Genomic_DNA"/>
</dbReference>
<accession>A0ABS9SG92</accession>
<dbReference type="SUPFAM" id="SSF56235">
    <property type="entry name" value="N-terminal nucleophile aminohydrolases (Ntn hydrolases)"/>
    <property type="match status" value="1"/>
</dbReference>
<sequence length="209" mass="23726">MTSGLRSVRDKAITYFQDLVADGIPYNKLYEAVNAFGEQIKRVAKEDEAELAASGYKFNLNAIVGGQLKEDKEHKLFLLYSEGNWIEMAMGSQYAIIGNSGQGKAILNRVLDENTTIKQALKAGFLSFDSTRVSSNDVEFPIDVVIYEKDSRDIIENRYEYDELKPVSDVWAKKLHQALDEVPDDWMDKAFKQTETDNNSIKTHQKEIT</sequence>